<protein>
    <submittedName>
        <fullName evidence="1">DUF6226 family protein</fullName>
    </submittedName>
</protein>
<dbReference type="InterPro" id="IPR045773">
    <property type="entry name" value="DUF6226"/>
</dbReference>
<reference evidence="1 2" key="1">
    <citation type="submission" date="2024-08" db="EMBL/GenBank/DDBJ databases">
        <title>Genome sequence of Streptomyces aureus CACIA-1.46HGO.</title>
        <authorList>
            <person name="Evangelista-Martinez Z."/>
        </authorList>
    </citation>
    <scope>NUCLEOTIDE SEQUENCE [LARGE SCALE GENOMIC DNA]</scope>
    <source>
        <strain evidence="1 2">CACIA-1.46HGO</strain>
    </source>
</reference>
<sequence>MDLVGLGRAVDEAFAVTGVDTPPWPDPHPDGEVRDEEYSRCPAPEKYRVLAARADAWTRALSRLGLAEVEAVTDPAAIWRRRPGVAVSGAVRLRPVRADAVPLVFGFSAIDEVPGTVLVVGAGEPAVSLEQLPDCGCDACDSGSADLLEAVDDVVVAVVTGTFVHVDAGEGREIVCTGDSWSASNWDAFGPPVEEALAAARAGRSPYRVVRGQAWE</sequence>
<organism evidence="1 2">
    <name type="scientific">Streptomyces aureus</name>
    <dbReference type="NCBI Taxonomy" id="193461"/>
    <lineage>
        <taxon>Bacteria</taxon>
        <taxon>Bacillati</taxon>
        <taxon>Actinomycetota</taxon>
        <taxon>Actinomycetes</taxon>
        <taxon>Kitasatosporales</taxon>
        <taxon>Streptomycetaceae</taxon>
        <taxon>Streptomyces</taxon>
    </lineage>
</organism>
<accession>A0ABV4SI96</accession>
<evidence type="ECO:0000313" key="2">
    <source>
        <dbReference type="Proteomes" id="UP001571476"/>
    </source>
</evidence>
<gene>
    <name evidence="1" type="ORF">ACEG43_16270</name>
</gene>
<dbReference type="RefSeq" id="WP_372563057.1">
    <property type="nucleotide sequence ID" value="NZ_JBGOSP010000007.1"/>
</dbReference>
<proteinExistence type="predicted"/>
<dbReference type="Proteomes" id="UP001571476">
    <property type="component" value="Unassembled WGS sequence"/>
</dbReference>
<evidence type="ECO:0000313" key="1">
    <source>
        <dbReference type="EMBL" id="MFA3837710.1"/>
    </source>
</evidence>
<keyword evidence="2" id="KW-1185">Reference proteome</keyword>
<comment type="caution">
    <text evidence="1">The sequence shown here is derived from an EMBL/GenBank/DDBJ whole genome shotgun (WGS) entry which is preliminary data.</text>
</comment>
<name>A0ABV4SI96_9ACTN</name>
<dbReference type="EMBL" id="JBGOSP010000007">
    <property type="protein sequence ID" value="MFA3837710.1"/>
    <property type="molecule type" value="Genomic_DNA"/>
</dbReference>
<dbReference type="Pfam" id="PF19736">
    <property type="entry name" value="DUF6226"/>
    <property type="match status" value="1"/>
</dbReference>